<dbReference type="InterPro" id="IPR034690">
    <property type="entry name" value="Endolysin_T4_type"/>
</dbReference>
<protein>
    <recommendedName>
        <fullName evidence="6">Lysozyme</fullName>
        <ecNumber evidence="6">3.2.1.17</ecNumber>
    </recommendedName>
</protein>
<dbReference type="PANTHER" id="PTHR38107">
    <property type="match status" value="1"/>
</dbReference>
<dbReference type="InterPro" id="IPR051018">
    <property type="entry name" value="Bacteriophage_GH24"/>
</dbReference>
<proteinExistence type="inferred from homology"/>
<name>A0AAE8EKP5_9GAMM</name>
<sequence>MMSKRKIAAGVVCSVVIAISTVLSWGNVKTNKAGLEIIGNAEQCRRDPYYCPAGKLTDGLGNTHDVYAGKTDEQIYRDWERNILDAEKCIRRYFRGDDMPINAFSGMTSAAFNMGCPTLRTYYSSAQKKRVETSIHKWAQTGNWVNMCNHLPDFKNAVVNGKFQPLRGLEIRREKERELCLSGLQ</sequence>
<evidence type="ECO:0000256" key="5">
    <source>
        <dbReference type="ARBA" id="ARBA00023295"/>
    </source>
</evidence>
<dbReference type="InterPro" id="IPR002196">
    <property type="entry name" value="Glyco_hydro_24"/>
</dbReference>
<dbReference type="GO" id="GO:0031640">
    <property type="term" value="P:killing of cells of another organism"/>
    <property type="evidence" value="ECO:0007669"/>
    <property type="project" value="UniProtKB-KW"/>
</dbReference>
<dbReference type="PANTHER" id="PTHR38107:SF4">
    <property type="entry name" value="LYSOZYME"/>
    <property type="match status" value="1"/>
</dbReference>
<dbReference type="GO" id="GO:0003796">
    <property type="term" value="F:lysozyme activity"/>
    <property type="evidence" value="ECO:0007669"/>
    <property type="project" value="UniProtKB-EC"/>
</dbReference>
<gene>
    <name evidence="7" type="ORF">BIY26_21425</name>
</gene>
<dbReference type="KEGG" id="bgj:AWC36_23330"/>
<comment type="caution">
    <text evidence="7">The sequence shown here is derived from an EMBL/GenBank/DDBJ whole genome shotgun (WGS) entry which is preliminary data.</text>
</comment>
<dbReference type="GO" id="GO:0016998">
    <property type="term" value="P:cell wall macromolecule catabolic process"/>
    <property type="evidence" value="ECO:0007669"/>
    <property type="project" value="InterPro"/>
</dbReference>
<evidence type="ECO:0000313" key="8">
    <source>
        <dbReference type="Proteomes" id="UP000285972"/>
    </source>
</evidence>
<keyword evidence="5 6" id="KW-0326">Glycosidase</keyword>
<dbReference type="EMBL" id="MJLX01000092">
    <property type="protein sequence ID" value="RLM17127.1"/>
    <property type="molecule type" value="Genomic_DNA"/>
</dbReference>
<evidence type="ECO:0000313" key="7">
    <source>
        <dbReference type="EMBL" id="RLM17127.1"/>
    </source>
</evidence>
<dbReference type="Pfam" id="PF00959">
    <property type="entry name" value="Phage_lysozyme"/>
    <property type="match status" value="1"/>
</dbReference>
<dbReference type="InterPro" id="IPR023347">
    <property type="entry name" value="Lysozyme_dom_sf"/>
</dbReference>
<reference evidence="7 8" key="1">
    <citation type="submission" date="2016-09" db="EMBL/GenBank/DDBJ databases">
        <authorList>
            <person name="Doonan J."/>
            <person name="Pachebat J.A."/>
            <person name="Golyshin P.N."/>
            <person name="Denman S."/>
            <person name="Mcdonald J.E."/>
        </authorList>
    </citation>
    <scope>NUCLEOTIDE SEQUENCE [LARGE SCALE GENOMIC DNA]</scope>
    <source>
        <strain evidence="7 8">FRB141</strain>
    </source>
</reference>
<organism evidence="7 8">
    <name type="scientific">Brenneria goodwinii</name>
    <dbReference type="NCBI Taxonomy" id="1109412"/>
    <lineage>
        <taxon>Bacteria</taxon>
        <taxon>Pseudomonadati</taxon>
        <taxon>Pseudomonadota</taxon>
        <taxon>Gammaproteobacteria</taxon>
        <taxon>Enterobacterales</taxon>
        <taxon>Pectobacteriaceae</taxon>
        <taxon>Brenneria</taxon>
    </lineage>
</organism>
<dbReference type="SUPFAM" id="SSF53955">
    <property type="entry name" value="Lysozyme-like"/>
    <property type="match status" value="1"/>
</dbReference>
<comment type="catalytic activity">
    <reaction evidence="1 6">
        <text>Hydrolysis of (1-&gt;4)-beta-linkages between N-acetylmuramic acid and N-acetyl-D-glucosamine residues in a peptidoglycan and between N-acetyl-D-glucosamine residues in chitodextrins.</text>
        <dbReference type="EC" id="3.2.1.17"/>
    </reaction>
</comment>
<evidence type="ECO:0000256" key="3">
    <source>
        <dbReference type="ARBA" id="ARBA00022638"/>
    </source>
</evidence>
<evidence type="ECO:0000256" key="6">
    <source>
        <dbReference type="RuleBase" id="RU003788"/>
    </source>
</evidence>
<dbReference type="EC" id="3.2.1.17" evidence="6"/>
<keyword evidence="3 6" id="KW-0081">Bacteriolytic enzyme</keyword>
<keyword evidence="2 6" id="KW-0929">Antimicrobial</keyword>
<evidence type="ECO:0000256" key="2">
    <source>
        <dbReference type="ARBA" id="ARBA00022529"/>
    </source>
</evidence>
<evidence type="ECO:0000256" key="4">
    <source>
        <dbReference type="ARBA" id="ARBA00022801"/>
    </source>
</evidence>
<dbReference type="GO" id="GO:0042742">
    <property type="term" value="P:defense response to bacterium"/>
    <property type="evidence" value="ECO:0007669"/>
    <property type="project" value="UniProtKB-KW"/>
</dbReference>
<dbReference type="HAMAP" id="MF_04110">
    <property type="entry name" value="ENDOLYSIN_T4"/>
    <property type="match status" value="1"/>
</dbReference>
<dbReference type="CDD" id="cd16901">
    <property type="entry name" value="lyz_P1"/>
    <property type="match status" value="1"/>
</dbReference>
<dbReference type="Gene3D" id="1.10.530.40">
    <property type="match status" value="1"/>
</dbReference>
<dbReference type="GO" id="GO:0009253">
    <property type="term" value="P:peptidoglycan catabolic process"/>
    <property type="evidence" value="ECO:0007669"/>
    <property type="project" value="InterPro"/>
</dbReference>
<dbReference type="AlphaFoldDB" id="A0AAE8EKP5"/>
<dbReference type="InterPro" id="IPR023346">
    <property type="entry name" value="Lysozyme-like_dom_sf"/>
</dbReference>
<comment type="similarity">
    <text evidence="6">Belongs to the glycosyl hydrolase 24 family.</text>
</comment>
<keyword evidence="4 6" id="KW-0378">Hydrolase</keyword>
<dbReference type="Proteomes" id="UP000285972">
    <property type="component" value="Unassembled WGS sequence"/>
</dbReference>
<accession>A0AAE8EKP5</accession>
<evidence type="ECO:0000256" key="1">
    <source>
        <dbReference type="ARBA" id="ARBA00000632"/>
    </source>
</evidence>